<dbReference type="Pfam" id="PF12161">
    <property type="entry name" value="HsdM_N"/>
    <property type="match status" value="1"/>
</dbReference>
<evidence type="ECO:0000256" key="6">
    <source>
        <dbReference type="ARBA" id="ARBA00022747"/>
    </source>
</evidence>
<evidence type="ECO:0000259" key="9">
    <source>
        <dbReference type="Pfam" id="PF02384"/>
    </source>
</evidence>
<dbReference type="PRINTS" id="PR00507">
    <property type="entry name" value="N12N6MTFRASE"/>
</dbReference>
<dbReference type="GO" id="GO:0032259">
    <property type="term" value="P:methylation"/>
    <property type="evidence" value="ECO:0007669"/>
    <property type="project" value="UniProtKB-KW"/>
</dbReference>
<dbReference type="InterPro" id="IPR051537">
    <property type="entry name" value="DNA_Adenine_Mtase"/>
</dbReference>
<dbReference type="REBASE" id="298650">
    <property type="entry name" value="M.Mco10179ORF781P"/>
</dbReference>
<dbReference type="PROSITE" id="PS00092">
    <property type="entry name" value="N6_MTASE"/>
    <property type="match status" value="1"/>
</dbReference>
<evidence type="ECO:0000313" key="12">
    <source>
        <dbReference type="Proteomes" id="UP000289497"/>
    </source>
</evidence>
<dbReference type="Gene3D" id="3.40.50.150">
    <property type="entry name" value="Vaccinia Virus protein VP39"/>
    <property type="match status" value="1"/>
</dbReference>
<gene>
    <name evidence="11" type="ORF">NCTC10179_00781</name>
</gene>
<evidence type="ECO:0000259" key="10">
    <source>
        <dbReference type="Pfam" id="PF12161"/>
    </source>
</evidence>
<dbReference type="InterPro" id="IPR022749">
    <property type="entry name" value="D12N6_MeTrfase_N"/>
</dbReference>
<accession>A0A449B7K7</accession>
<evidence type="ECO:0000256" key="3">
    <source>
        <dbReference type="ARBA" id="ARBA00022603"/>
    </source>
</evidence>
<dbReference type="Pfam" id="PF02384">
    <property type="entry name" value="N6_Mtase"/>
    <property type="match status" value="1"/>
</dbReference>
<dbReference type="GO" id="GO:0009307">
    <property type="term" value="P:DNA restriction-modification system"/>
    <property type="evidence" value="ECO:0007669"/>
    <property type="project" value="UniProtKB-KW"/>
</dbReference>
<evidence type="ECO:0000256" key="4">
    <source>
        <dbReference type="ARBA" id="ARBA00022679"/>
    </source>
</evidence>
<evidence type="ECO:0000256" key="7">
    <source>
        <dbReference type="ARBA" id="ARBA00047942"/>
    </source>
</evidence>
<proteinExistence type="inferred from homology"/>
<dbReference type="InterPro" id="IPR038333">
    <property type="entry name" value="T1MK-like_N_sf"/>
</dbReference>
<dbReference type="InterPro" id="IPR004546">
    <property type="entry name" value="Restrct_endonuc_T1M"/>
</dbReference>
<dbReference type="InterPro" id="IPR029063">
    <property type="entry name" value="SAM-dependent_MTases_sf"/>
</dbReference>
<dbReference type="KEGG" id="mcou:NCTC10179_00781"/>
<comment type="similarity">
    <text evidence="1">Belongs to the N(4)/N(6)-methyltransferase family.</text>
</comment>
<dbReference type="PANTHER" id="PTHR42933">
    <property type="entry name" value="SLR6095 PROTEIN"/>
    <property type="match status" value="1"/>
</dbReference>
<dbReference type="GO" id="GO:0003677">
    <property type="term" value="F:DNA binding"/>
    <property type="evidence" value="ECO:0007669"/>
    <property type="project" value="InterPro"/>
</dbReference>
<keyword evidence="4 11" id="KW-0808">Transferase</keyword>
<keyword evidence="12" id="KW-1185">Reference proteome</keyword>
<evidence type="ECO:0000256" key="8">
    <source>
        <dbReference type="SAM" id="Coils"/>
    </source>
</evidence>
<dbReference type="NCBIfam" id="TIGR00497">
    <property type="entry name" value="hsdM"/>
    <property type="match status" value="1"/>
</dbReference>
<evidence type="ECO:0000256" key="5">
    <source>
        <dbReference type="ARBA" id="ARBA00022691"/>
    </source>
</evidence>
<evidence type="ECO:0000256" key="2">
    <source>
        <dbReference type="ARBA" id="ARBA00011900"/>
    </source>
</evidence>
<keyword evidence="3 11" id="KW-0489">Methyltransferase</keyword>
<dbReference type="RefSeq" id="WP_036435422.1">
    <property type="nucleotide sequence ID" value="NZ_LR215039.1"/>
</dbReference>
<evidence type="ECO:0000256" key="1">
    <source>
        <dbReference type="ARBA" id="ARBA00006594"/>
    </source>
</evidence>
<dbReference type="InterPro" id="IPR003356">
    <property type="entry name" value="DNA_methylase_A-5"/>
</dbReference>
<dbReference type="PANTHER" id="PTHR42933:SF1">
    <property type="entry name" value="SITE-SPECIFIC DNA-METHYLTRANSFERASE (ADENINE-SPECIFIC)"/>
    <property type="match status" value="1"/>
</dbReference>
<feature type="domain" description="DNA methylase adenine-specific" evidence="9">
    <location>
        <begin position="178"/>
        <end position="486"/>
    </location>
</feature>
<dbReference type="GO" id="GO:0009007">
    <property type="term" value="F:site-specific DNA-methyltransferase (adenine-specific) activity"/>
    <property type="evidence" value="ECO:0007669"/>
    <property type="project" value="UniProtKB-EC"/>
</dbReference>
<keyword evidence="5" id="KW-0949">S-adenosyl-L-methionine</keyword>
<dbReference type="GO" id="GO:0008170">
    <property type="term" value="F:N-methyltransferase activity"/>
    <property type="evidence" value="ECO:0007669"/>
    <property type="project" value="InterPro"/>
</dbReference>
<feature type="coiled-coil region" evidence="8">
    <location>
        <begin position="490"/>
        <end position="517"/>
    </location>
</feature>
<feature type="domain" description="N6 adenine-specific DNA methyltransferase N-terminal" evidence="10">
    <location>
        <begin position="12"/>
        <end position="165"/>
    </location>
</feature>
<comment type="catalytic activity">
    <reaction evidence="7">
        <text>a 2'-deoxyadenosine in DNA + S-adenosyl-L-methionine = an N(6)-methyl-2'-deoxyadenosine in DNA + S-adenosyl-L-homocysteine + H(+)</text>
        <dbReference type="Rhea" id="RHEA:15197"/>
        <dbReference type="Rhea" id="RHEA-COMP:12418"/>
        <dbReference type="Rhea" id="RHEA-COMP:12419"/>
        <dbReference type="ChEBI" id="CHEBI:15378"/>
        <dbReference type="ChEBI" id="CHEBI:57856"/>
        <dbReference type="ChEBI" id="CHEBI:59789"/>
        <dbReference type="ChEBI" id="CHEBI:90615"/>
        <dbReference type="ChEBI" id="CHEBI:90616"/>
        <dbReference type="EC" id="2.1.1.72"/>
    </reaction>
</comment>
<dbReference type="Proteomes" id="UP000289497">
    <property type="component" value="Chromosome"/>
</dbReference>
<reference evidence="11 12" key="1">
    <citation type="submission" date="2019-01" db="EMBL/GenBank/DDBJ databases">
        <authorList>
            <consortium name="Pathogen Informatics"/>
        </authorList>
    </citation>
    <scope>NUCLEOTIDE SEQUENCE [LARGE SCALE GENOMIC DNA]</scope>
    <source>
        <strain evidence="11 12">NCTC10179</strain>
    </source>
</reference>
<name>A0A449B7K7_9BACT</name>
<dbReference type="SUPFAM" id="SSF53335">
    <property type="entry name" value="S-adenosyl-L-methionine-dependent methyltransferases"/>
    <property type="match status" value="1"/>
</dbReference>
<organism evidence="11 12">
    <name type="scientific">Mycoplasmopsis columboralis</name>
    <dbReference type="NCBI Taxonomy" id="171282"/>
    <lineage>
        <taxon>Bacteria</taxon>
        <taxon>Bacillati</taxon>
        <taxon>Mycoplasmatota</taxon>
        <taxon>Mycoplasmoidales</taxon>
        <taxon>Metamycoplasmataceae</taxon>
        <taxon>Mycoplasmopsis</taxon>
    </lineage>
</organism>
<dbReference type="Gene3D" id="1.20.1260.30">
    <property type="match status" value="1"/>
</dbReference>
<sequence length="523" mass="59590">MDKKRETERAELHKSIWKIAEDLRGSVDGWDFKTYVLGFMFYRYISENITNWVNQKQHESGEEGFDYKKLDDSKIDDNVVEAIVTGIGYFIKPSELFANMRLNAPQNKDLNTDLQRVFNDIEKSTTGTQSEGDFAGLFNDLDFDSNKLGKSVEERNKNLVKLLESIGDINLGDFQDSSVDVFGDAYEFLMNMYASSAGKSGGEFFTPPEVSELLTKIAINNKKEVNKVYDPTCGSGSLLLKTIKYLGKDNIKDGFYGQEKNITTFNLCRMNMFLHNISYDKFKIKNGDTLLEPMHLEEQPFDVIVSNPPYSLKWEGDSNPTLIQDERFTPAGVLAPKSKADFAFVMHSLHHLAENGVAAIVCFPGIFYRSGAEQKIRKYLVDNNFIDALIQLPDNLFYGTSIATTILVLKKNRKTNDILFIDATNEYIKAGKGNKLSADNIEKLSNVYFERKDVDHLAKVVSYEQIKENDYKLSVSSYVEKEDTTEVIDIKELNAKIKEITARQDELRKEIDRIIAEIEKDEI</sequence>
<dbReference type="EC" id="2.1.1.72" evidence="2"/>
<evidence type="ECO:0000313" key="11">
    <source>
        <dbReference type="EMBL" id="VEU76581.1"/>
    </source>
</evidence>
<keyword evidence="6" id="KW-0680">Restriction system</keyword>
<keyword evidence="8" id="KW-0175">Coiled coil</keyword>
<dbReference type="InterPro" id="IPR002052">
    <property type="entry name" value="DNA_methylase_N6_adenine_CS"/>
</dbReference>
<protein>
    <recommendedName>
        <fullName evidence="2">site-specific DNA-methyltransferase (adenine-specific)</fullName>
        <ecNumber evidence="2">2.1.1.72</ecNumber>
    </recommendedName>
</protein>
<dbReference type="AlphaFoldDB" id="A0A449B7K7"/>
<dbReference type="EMBL" id="LR215039">
    <property type="protein sequence ID" value="VEU76581.1"/>
    <property type="molecule type" value="Genomic_DNA"/>
</dbReference>
<dbReference type="OrthoDB" id="9814572at2"/>